<comment type="pathway">
    <text evidence="9">Porphyrin-containing compound metabolism; siroheme biosynthesis; precorrin-2 from uroporphyrinogen III: step 1/1.</text>
</comment>
<organism evidence="16 17">
    <name type="scientific">Winmispira thermophila (strain ATCC 700085 / DSM 6578 / Z-1203)</name>
    <name type="common">Spirochaeta thermophila</name>
    <dbReference type="NCBI Taxonomy" id="869211"/>
    <lineage>
        <taxon>Bacteria</taxon>
        <taxon>Pseudomonadati</taxon>
        <taxon>Spirochaetota</taxon>
        <taxon>Spirochaetia</taxon>
        <taxon>Winmispirales</taxon>
        <taxon>Winmispiraceae</taxon>
        <taxon>Winmispira</taxon>
    </lineage>
</organism>
<comment type="function">
    <text evidence="1">Tetrapolymerization of the monopyrrole PBG into the hydroxymethylbilane pre-uroporphyrinogen in several discrete steps.</text>
</comment>
<dbReference type="HOGENOM" id="CLU_011276_6_0_12"/>
<evidence type="ECO:0000259" key="14">
    <source>
        <dbReference type="Pfam" id="PF01379"/>
    </source>
</evidence>
<dbReference type="NCBIfam" id="NF004790">
    <property type="entry name" value="PRK06136.1"/>
    <property type="match status" value="1"/>
</dbReference>
<dbReference type="GO" id="GO:0004851">
    <property type="term" value="F:uroporphyrin-III C-methyltransferase activity"/>
    <property type="evidence" value="ECO:0007669"/>
    <property type="project" value="UniProtKB-EC"/>
</dbReference>
<feature type="domain" description="Tetrapyrrole methylase" evidence="13">
    <location>
        <begin position="219"/>
        <end position="420"/>
    </location>
</feature>
<dbReference type="InterPro" id="IPR003043">
    <property type="entry name" value="Uropor_MeTrfase_CS"/>
</dbReference>
<dbReference type="InterPro" id="IPR014777">
    <property type="entry name" value="4pyrrole_Mease_sub1"/>
</dbReference>
<reference evidence="16 17" key="1">
    <citation type="submission" date="2011-06" db="EMBL/GenBank/DDBJ databases">
        <title>The complete genome of Spirochaeta thermophila DSM 6578.</title>
        <authorList>
            <consortium name="US DOE Joint Genome Institute (JGI-PGF)"/>
            <person name="Lucas S."/>
            <person name="Lapidus A."/>
            <person name="Bruce D."/>
            <person name="Goodwin L."/>
            <person name="Pitluck S."/>
            <person name="Peters L."/>
            <person name="Kyrpides N."/>
            <person name="Mavromatis K."/>
            <person name="Ivanova N."/>
            <person name="Mikailova N."/>
            <person name="Pagani I."/>
            <person name="Chertkov O."/>
            <person name="Detter J.C."/>
            <person name="Tapia R."/>
            <person name="Han C."/>
            <person name="Land M."/>
            <person name="Hauser L."/>
            <person name="Markowitz V."/>
            <person name="Cheng J.-F."/>
            <person name="Hugenholtz P."/>
            <person name="Woyke T."/>
            <person name="Wu D."/>
            <person name="Spring S."/>
            <person name="Merkhoffer B."/>
            <person name="Schneider S."/>
            <person name="Klenk H.-P."/>
            <person name="Eisen J.A."/>
        </authorList>
    </citation>
    <scope>NUCLEOTIDE SEQUENCE [LARGE SCALE GENOMIC DNA]</scope>
    <source>
        <strain evidence="17">ATCC 700085 / DSM 6578 / Z-1203</strain>
    </source>
</reference>
<accession>G0GBC5</accession>
<dbReference type="CDD" id="cd11642">
    <property type="entry name" value="SUMT"/>
    <property type="match status" value="1"/>
</dbReference>
<dbReference type="SUPFAM" id="SSF53850">
    <property type="entry name" value="Periplasmic binding protein-like II"/>
    <property type="match status" value="1"/>
</dbReference>
<dbReference type="InterPro" id="IPR006366">
    <property type="entry name" value="CobA/CysG_C"/>
</dbReference>
<evidence type="ECO:0000256" key="2">
    <source>
        <dbReference type="ARBA" id="ARBA00004735"/>
    </source>
</evidence>
<evidence type="ECO:0000256" key="5">
    <source>
        <dbReference type="ARBA" id="ARBA00022603"/>
    </source>
</evidence>
<evidence type="ECO:0000313" key="17">
    <source>
        <dbReference type="Proteomes" id="UP000007254"/>
    </source>
</evidence>
<evidence type="ECO:0000256" key="12">
    <source>
        <dbReference type="ARBA" id="ARBA00048169"/>
    </source>
</evidence>
<dbReference type="Proteomes" id="UP000007254">
    <property type="component" value="Chromosome"/>
</dbReference>
<dbReference type="GO" id="GO:0004852">
    <property type="term" value="F:uroporphyrinogen-III synthase activity"/>
    <property type="evidence" value="ECO:0007669"/>
    <property type="project" value="InterPro"/>
</dbReference>
<comment type="similarity">
    <text evidence="3">Belongs to the precorrin methyltransferase family.</text>
</comment>
<dbReference type="PANTHER" id="PTHR45790:SF3">
    <property type="entry name" value="S-ADENOSYL-L-METHIONINE-DEPENDENT UROPORPHYRINOGEN III METHYLTRANSFERASE, CHLOROPLASTIC"/>
    <property type="match status" value="1"/>
</dbReference>
<dbReference type="Pfam" id="PF02602">
    <property type="entry name" value="HEM4"/>
    <property type="match status" value="1"/>
</dbReference>
<dbReference type="InterPro" id="IPR003754">
    <property type="entry name" value="4pyrrol_synth_uPrphyn_synth"/>
</dbReference>
<dbReference type="InterPro" id="IPR014776">
    <property type="entry name" value="4pyrrole_Mease_sub2"/>
</dbReference>
<comment type="catalytic activity">
    <reaction evidence="12">
        <text>4 porphobilinogen + H2O = hydroxymethylbilane + 4 NH4(+)</text>
        <dbReference type="Rhea" id="RHEA:13185"/>
        <dbReference type="ChEBI" id="CHEBI:15377"/>
        <dbReference type="ChEBI" id="CHEBI:28938"/>
        <dbReference type="ChEBI" id="CHEBI:57845"/>
        <dbReference type="ChEBI" id="CHEBI:58126"/>
        <dbReference type="EC" id="2.5.1.61"/>
    </reaction>
</comment>
<evidence type="ECO:0000256" key="8">
    <source>
        <dbReference type="ARBA" id="ARBA00023244"/>
    </source>
</evidence>
<keyword evidence="6" id="KW-0808">Transferase</keyword>
<evidence type="ECO:0000256" key="10">
    <source>
        <dbReference type="ARBA" id="ARBA00030685"/>
    </source>
</evidence>
<dbReference type="GO" id="GO:0019354">
    <property type="term" value="P:siroheme biosynthetic process"/>
    <property type="evidence" value="ECO:0007669"/>
    <property type="project" value="InterPro"/>
</dbReference>
<protein>
    <recommendedName>
        <fullName evidence="4">uroporphyrinogen-III C-methyltransferase</fullName>
        <ecNumber evidence="4">2.1.1.107</ecNumber>
    </recommendedName>
    <alternativeName>
        <fullName evidence="11">Hydroxymethylbilane synthase</fullName>
    </alternativeName>
    <alternativeName>
        <fullName evidence="10">Pre-uroporphyrinogen synthase</fullName>
    </alternativeName>
</protein>
<keyword evidence="5" id="KW-0489">Methyltransferase</keyword>
<keyword evidence="17" id="KW-1185">Reference proteome</keyword>
<dbReference type="NCBIfam" id="TIGR01469">
    <property type="entry name" value="cobA_cysG_Cterm"/>
    <property type="match status" value="1"/>
</dbReference>
<dbReference type="PROSITE" id="PS00839">
    <property type="entry name" value="SUMT_1"/>
    <property type="match status" value="1"/>
</dbReference>
<dbReference type="SUPFAM" id="SSF53790">
    <property type="entry name" value="Tetrapyrrole methylase"/>
    <property type="match status" value="1"/>
</dbReference>
<feature type="domain" description="Porphobilinogen deaminase N-terminal" evidence="14">
    <location>
        <begin position="2"/>
        <end position="203"/>
    </location>
</feature>
<evidence type="ECO:0000256" key="7">
    <source>
        <dbReference type="ARBA" id="ARBA00022691"/>
    </source>
</evidence>
<evidence type="ECO:0000256" key="11">
    <source>
        <dbReference type="ARBA" id="ARBA00033064"/>
    </source>
</evidence>
<gene>
    <name evidence="16" type="ordered locus">Spith_1674</name>
</gene>
<keyword evidence="8" id="KW-0627">Porphyrin biosynthesis</keyword>
<keyword evidence="7" id="KW-0949">S-adenosyl-L-methionine</keyword>
<dbReference type="GO" id="GO:0032259">
    <property type="term" value="P:methylation"/>
    <property type="evidence" value="ECO:0007669"/>
    <property type="project" value="UniProtKB-KW"/>
</dbReference>
<dbReference type="EC" id="2.1.1.107" evidence="4"/>
<dbReference type="InterPro" id="IPR036108">
    <property type="entry name" value="4pyrrol_syn_uPrphyn_synt_sf"/>
</dbReference>
<evidence type="ECO:0000259" key="15">
    <source>
        <dbReference type="Pfam" id="PF02602"/>
    </source>
</evidence>
<dbReference type="SUPFAM" id="SSF69618">
    <property type="entry name" value="HemD-like"/>
    <property type="match status" value="1"/>
</dbReference>
<dbReference type="Gene3D" id="3.40.190.10">
    <property type="entry name" value="Periplasmic binding protein-like II"/>
    <property type="match status" value="2"/>
</dbReference>
<dbReference type="Pfam" id="PF01379">
    <property type="entry name" value="Porphobil_deam"/>
    <property type="match status" value="1"/>
</dbReference>
<feature type="domain" description="Tetrapyrrole biosynthesis uroporphyrinogen III synthase" evidence="15">
    <location>
        <begin position="467"/>
        <end position="656"/>
    </location>
</feature>
<evidence type="ECO:0000256" key="9">
    <source>
        <dbReference type="ARBA" id="ARBA00025705"/>
    </source>
</evidence>
<dbReference type="PRINTS" id="PR00151">
    <property type="entry name" value="PORPHBDMNASE"/>
</dbReference>
<name>G0GBC5_WINT7</name>
<dbReference type="AlphaFoldDB" id="G0GBC5"/>
<dbReference type="InterPro" id="IPR022417">
    <property type="entry name" value="Porphobilin_deaminase_N"/>
</dbReference>
<dbReference type="Gene3D" id="3.30.950.10">
    <property type="entry name" value="Methyltransferase, Cobalt-precorrin-4 Transmethylase, Domain 2"/>
    <property type="match status" value="1"/>
</dbReference>
<dbReference type="CDD" id="cd06578">
    <property type="entry name" value="HemD"/>
    <property type="match status" value="1"/>
</dbReference>
<evidence type="ECO:0000313" key="16">
    <source>
        <dbReference type="EMBL" id="AEJ61934.1"/>
    </source>
</evidence>
<dbReference type="FunFam" id="3.40.1010.10:FF:000001">
    <property type="entry name" value="Siroheme synthase"/>
    <property type="match status" value="1"/>
</dbReference>
<sequence length="661" mass="72839">MLALAQVREWIARWRDASPEAGEVKWEPVVLHPRGDRDKRTPLHLVEGSDFFTDALDEALLVGRIDVALHSAKDLPDDLREGLSLAAITPLEGPREDVLVLHPRWASASSVEELPAGLRIGTSSARRREQLSHLRSDWELVDIRGTIEERLARVSSGEIDGVVMAALALTRLALEVPHLPLPFVPHPLQGRLAAVVREGDEEAHRLCDVLDDRGRWGRVAIVGAGPGTADFLTLRAERLLREADLVLYDDLVYPELLAGRTAELVAVGRRKGKDRYTVEEVCDLMIQAAYAGKKVVRLKGGDPSLFARLEEELSWLRAARIPYEVVPGISAFQAASACTEIPLTRRKGASSLLISTGYPPERALIPPPDERLSCVYYMAGEEFPRICARFLEAGWDPHTPVVVVSAAARPQQTHLSLTLEDGARWTGSVPRPALLLVGATGVSRSWWEDRPHILVTGTRAAPWRARGEVVHIPCIATVPRRDKRVQEVMEGLSSYTMLIFTSRHGVVHFVDRLLEHGDLRLLAGKRVVAIGRVTAEALRERGLVPDLIPEEDSAEGLISLATQEDWRGEKILIPCSSLSDPFLQEELSRRGNTVDAVPFYDTVPASYPEALPLEVGAFDEVVFLSPSGVRVFRERFGALPPGIRIHTPGVTTRRALGDVTA</sequence>
<comment type="pathway">
    <text evidence="2">Porphyrin-containing compound metabolism; protoporphyrin-IX biosynthesis; coproporphyrinogen-III from 5-aminolevulinate: step 2/4.</text>
</comment>
<evidence type="ECO:0000256" key="1">
    <source>
        <dbReference type="ARBA" id="ARBA00002869"/>
    </source>
</evidence>
<proteinExistence type="inferred from homology"/>
<dbReference type="InterPro" id="IPR035996">
    <property type="entry name" value="4pyrrol_Methylase_sf"/>
</dbReference>
<dbReference type="Gene3D" id="3.40.1010.10">
    <property type="entry name" value="Cobalt-precorrin-4 Transmethylase, Domain 1"/>
    <property type="match status" value="1"/>
</dbReference>
<evidence type="ECO:0000256" key="3">
    <source>
        <dbReference type="ARBA" id="ARBA00005879"/>
    </source>
</evidence>
<evidence type="ECO:0000259" key="13">
    <source>
        <dbReference type="Pfam" id="PF00590"/>
    </source>
</evidence>
<dbReference type="STRING" id="869211.Spith_1674"/>
<evidence type="ECO:0000256" key="4">
    <source>
        <dbReference type="ARBA" id="ARBA00012162"/>
    </source>
</evidence>
<dbReference type="KEGG" id="stq:Spith_1674"/>
<evidence type="ECO:0000256" key="6">
    <source>
        <dbReference type="ARBA" id="ARBA00022679"/>
    </source>
</evidence>
<dbReference type="GO" id="GO:0004418">
    <property type="term" value="F:hydroxymethylbilane synthase activity"/>
    <property type="evidence" value="ECO:0007669"/>
    <property type="project" value="UniProtKB-EC"/>
</dbReference>
<dbReference type="Pfam" id="PF00590">
    <property type="entry name" value="TP_methylase"/>
    <property type="match status" value="1"/>
</dbReference>
<dbReference type="InterPro" id="IPR000878">
    <property type="entry name" value="4pyrrol_Mease"/>
</dbReference>
<dbReference type="InterPro" id="IPR050161">
    <property type="entry name" value="Siro_Cobalamin_biosynth"/>
</dbReference>
<dbReference type="InterPro" id="IPR000860">
    <property type="entry name" value="HemC"/>
</dbReference>
<dbReference type="EMBL" id="CP002903">
    <property type="protein sequence ID" value="AEJ61934.1"/>
    <property type="molecule type" value="Genomic_DNA"/>
</dbReference>
<dbReference type="PANTHER" id="PTHR45790">
    <property type="entry name" value="SIROHEME SYNTHASE-RELATED"/>
    <property type="match status" value="1"/>
</dbReference>
<dbReference type="Gene3D" id="3.40.50.10090">
    <property type="match status" value="1"/>
</dbReference>